<organism evidence="12 13">
    <name type="scientific">Engystomops pustulosus</name>
    <name type="common">Tungara frog</name>
    <name type="synonym">Physalaemus pustulosus</name>
    <dbReference type="NCBI Taxonomy" id="76066"/>
    <lineage>
        <taxon>Eukaryota</taxon>
        <taxon>Metazoa</taxon>
        <taxon>Chordata</taxon>
        <taxon>Craniata</taxon>
        <taxon>Vertebrata</taxon>
        <taxon>Euteleostomi</taxon>
        <taxon>Amphibia</taxon>
        <taxon>Batrachia</taxon>
        <taxon>Anura</taxon>
        <taxon>Neobatrachia</taxon>
        <taxon>Hyloidea</taxon>
        <taxon>Leptodactylidae</taxon>
        <taxon>Leiuperinae</taxon>
        <taxon>Engystomops</taxon>
    </lineage>
</organism>
<evidence type="ECO:0000256" key="7">
    <source>
        <dbReference type="ARBA" id="ARBA00023136"/>
    </source>
</evidence>
<feature type="transmembrane region" description="Helical" evidence="10">
    <location>
        <begin position="66"/>
        <end position="86"/>
    </location>
</feature>
<feature type="transmembrane region" description="Helical" evidence="10">
    <location>
        <begin position="277"/>
        <end position="296"/>
    </location>
</feature>
<dbReference type="EMBL" id="WNYA01000014">
    <property type="protein sequence ID" value="KAG8550959.1"/>
    <property type="molecule type" value="Genomic_DNA"/>
</dbReference>
<evidence type="ECO:0000256" key="10">
    <source>
        <dbReference type="SAM" id="Phobius"/>
    </source>
</evidence>
<evidence type="ECO:0000259" key="11">
    <source>
        <dbReference type="PROSITE" id="PS50262"/>
    </source>
</evidence>
<accession>A0AAV6ZNK9</accession>
<dbReference type="FunFam" id="1.20.1070.10:FF:000015">
    <property type="entry name" value="Olfactory receptor"/>
    <property type="match status" value="1"/>
</dbReference>
<feature type="transmembrane region" description="Helical" evidence="10">
    <location>
        <begin position="198"/>
        <end position="223"/>
    </location>
</feature>
<keyword evidence="4" id="KW-0552">Olfaction</keyword>
<comment type="subcellular location">
    <subcellularLocation>
        <location evidence="1">Cell membrane</location>
        <topology evidence="1">Multi-pass membrane protein</topology>
    </subcellularLocation>
</comment>
<evidence type="ECO:0000256" key="9">
    <source>
        <dbReference type="ARBA" id="ARBA00023224"/>
    </source>
</evidence>
<dbReference type="InterPro" id="IPR000276">
    <property type="entry name" value="GPCR_Rhodpsn"/>
</dbReference>
<dbReference type="InterPro" id="IPR050516">
    <property type="entry name" value="Olfactory_GPCR"/>
</dbReference>
<evidence type="ECO:0000313" key="13">
    <source>
        <dbReference type="Proteomes" id="UP000824782"/>
    </source>
</evidence>
<evidence type="ECO:0000256" key="1">
    <source>
        <dbReference type="ARBA" id="ARBA00004651"/>
    </source>
</evidence>
<feature type="transmembrane region" description="Helical" evidence="10">
    <location>
        <begin position="145"/>
        <end position="164"/>
    </location>
</feature>
<evidence type="ECO:0000256" key="6">
    <source>
        <dbReference type="ARBA" id="ARBA00023040"/>
    </source>
</evidence>
<dbReference type="SUPFAM" id="SSF81321">
    <property type="entry name" value="Family A G protein-coupled receptor-like"/>
    <property type="match status" value="1"/>
</dbReference>
<dbReference type="Gene3D" id="1.20.1070.10">
    <property type="entry name" value="Rhodopsin 7-helix transmembrane proteins"/>
    <property type="match status" value="1"/>
</dbReference>
<keyword evidence="3 10" id="KW-0812">Transmembrane</keyword>
<keyword evidence="8" id="KW-0675">Receptor</keyword>
<keyword evidence="9" id="KW-0807">Transducer</keyword>
<dbReference type="GO" id="GO:0004930">
    <property type="term" value="F:G protein-coupled receptor activity"/>
    <property type="evidence" value="ECO:0007669"/>
    <property type="project" value="UniProtKB-KW"/>
</dbReference>
<dbReference type="GO" id="GO:0005886">
    <property type="term" value="C:plasma membrane"/>
    <property type="evidence" value="ECO:0007669"/>
    <property type="project" value="UniProtKB-SubCell"/>
</dbReference>
<feature type="transmembrane region" description="Helical" evidence="10">
    <location>
        <begin position="106"/>
        <end position="124"/>
    </location>
</feature>
<sequence length="312" mass="34886">MELRDVLVNLTSAGYFLIVPFSSTVEDKPLILVVFTLLYVCGGLVNVVSIAVILRDHHLHTPMYFLLCNLSIVDICYTTVIIPKLLDMLLSGNNSMSSAQCFTQMFFFFWTGSTEDLLLFAMAYDRYVAICSPLHYPTILSRSNCILMIVSIWLCGCLNGFFLLSSFTGLSFCRSHTIKHFFCDSKALTKISCGGNSLFTIVACVEFVMFGVCPFACTVASYVKIINVILCIKSMAGRKKAFSTCSSHLNVLLIYYVTMVVVIVTPTSQHSDLVEQVFTLLYTTAAPMVNPLIYSLRNREVRRALRRLGGFK</sequence>
<evidence type="ECO:0000256" key="4">
    <source>
        <dbReference type="ARBA" id="ARBA00022725"/>
    </source>
</evidence>
<evidence type="ECO:0000256" key="5">
    <source>
        <dbReference type="ARBA" id="ARBA00022989"/>
    </source>
</evidence>
<dbReference type="Proteomes" id="UP000824782">
    <property type="component" value="Unassembled WGS sequence"/>
</dbReference>
<gene>
    <name evidence="12" type="ORF">GDO81_023888</name>
</gene>
<proteinExistence type="predicted"/>
<dbReference type="PROSITE" id="PS50262">
    <property type="entry name" value="G_PROTEIN_RECEP_F1_2"/>
    <property type="match status" value="1"/>
</dbReference>
<dbReference type="CDD" id="cd13954">
    <property type="entry name" value="7tmA_OR"/>
    <property type="match status" value="1"/>
</dbReference>
<evidence type="ECO:0000256" key="3">
    <source>
        <dbReference type="ARBA" id="ARBA00022692"/>
    </source>
</evidence>
<name>A0AAV6ZNK9_ENGPU</name>
<feature type="domain" description="G-protein coupled receptors family 1 profile" evidence="11">
    <location>
        <begin position="45"/>
        <end position="294"/>
    </location>
</feature>
<evidence type="ECO:0000256" key="8">
    <source>
        <dbReference type="ARBA" id="ARBA00023170"/>
    </source>
</evidence>
<dbReference type="PRINTS" id="PR00245">
    <property type="entry name" value="OLFACTORYR"/>
</dbReference>
<feature type="transmembrane region" description="Helical" evidence="10">
    <location>
        <begin position="244"/>
        <end position="265"/>
    </location>
</feature>
<keyword evidence="13" id="KW-1185">Reference proteome</keyword>
<reference evidence="12" key="1">
    <citation type="thesis" date="2020" institute="ProQuest LLC" country="789 East Eisenhower Parkway, Ann Arbor, MI, USA">
        <title>Comparative Genomics and Chromosome Evolution.</title>
        <authorList>
            <person name="Mudd A.B."/>
        </authorList>
    </citation>
    <scope>NUCLEOTIDE SEQUENCE</scope>
    <source>
        <strain evidence="12">237g6f4</strain>
        <tissue evidence="12">Blood</tissue>
    </source>
</reference>
<dbReference type="PANTHER" id="PTHR26452">
    <property type="entry name" value="OLFACTORY RECEPTOR"/>
    <property type="match status" value="1"/>
</dbReference>
<evidence type="ECO:0000256" key="2">
    <source>
        <dbReference type="ARBA" id="ARBA00022475"/>
    </source>
</evidence>
<dbReference type="GO" id="GO:0004984">
    <property type="term" value="F:olfactory receptor activity"/>
    <property type="evidence" value="ECO:0007669"/>
    <property type="project" value="InterPro"/>
</dbReference>
<keyword evidence="4" id="KW-0716">Sensory transduction</keyword>
<dbReference type="PRINTS" id="PR00237">
    <property type="entry name" value="GPCRRHODOPSN"/>
</dbReference>
<evidence type="ECO:0000313" key="12">
    <source>
        <dbReference type="EMBL" id="KAG8550959.1"/>
    </source>
</evidence>
<dbReference type="InterPro" id="IPR000725">
    <property type="entry name" value="Olfact_rcpt"/>
</dbReference>
<keyword evidence="7 10" id="KW-0472">Membrane</keyword>
<dbReference type="Pfam" id="PF13853">
    <property type="entry name" value="7tm_4"/>
    <property type="match status" value="1"/>
</dbReference>
<keyword evidence="5 10" id="KW-1133">Transmembrane helix</keyword>
<keyword evidence="2" id="KW-1003">Cell membrane</keyword>
<comment type="caution">
    <text evidence="12">The sequence shown here is derived from an EMBL/GenBank/DDBJ whole genome shotgun (WGS) entry which is preliminary data.</text>
</comment>
<dbReference type="AlphaFoldDB" id="A0AAV6ZNK9"/>
<protein>
    <recommendedName>
        <fullName evidence="11">G-protein coupled receptors family 1 profile domain-containing protein</fullName>
    </recommendedName>
</protein>
<keyword evidence="6" id="KW-0297">G-protein coupled receptor</keyword>
<dbReference type="InterPro" id="IPR017452">
    <property type="entry name" value="GPCR_Rhodpsn_7TM"/>
</dbReference>
<feature type="transmembrane region" description="Helical" evidence="10">
    <location>
        <begin position="7"/>
        <end position="25"/>
    </location>
</feature>
<feature type="transmembrane region" description="Helical" evidence="10">
    <location>
        <begin position="31"/>
        <end position="54"/>
    </location>
</feature>